<dbReference type="NCBIfam" id="TIGR01167">
    <property type="entry name" value="LPXTG_anchor"/>
    <property type="match status" value="1"/>
</dbReference>
<keyword evidence="2" id="KW-0964">Secreted</keyword>
<dbReference type="InterPro" id="IPR041558">
    <property type="entry name" value="MucBP_2"/>
</dbReference>
<dbReference type="Pfam" id="PF17965">
    <property type="entry name" value="MucBP_2"/>
    <property type="match status" value="4"/>
</dbReference>
<feature type="compositionally biased region" description="Low complexity" evidence="5">
    <location>
        <begin position="1755"/>
        <end position="1781"/>
    </location>
</feature>
<dbReference type="Pfam" id="PF00746">
    <property type="entry name" value="Gram_pos_anchor"/>
    <property type="match status" value="1"/>
</dbReference>
<dbReference type="RefSeq" id="WP_125697695.1">
    <property type="nucleotide sequence ID" value="NZ_JBHTOG010000029.1"/>
</dbReference>
<comment type="caution">
    <text evidence="7">The sequence shown here is derived from an EMBL/GenBank/DDBJ whole genome shotgun (WGS) entry which is preliminary data.</text>
</comment>
<dbReference type="Gene3D" id="2.60.40.4300">
    <property type="match status" value="4"/>
</dbReference>
<dbReference type="Pfam" id="PF17966">
    <property type="entry name" value="Muc_B2"/>
    <property type="match status" value="4"/>
</dbReference>
<dbReference type="PROSITE" id="PS50847">
    <property type="entry name" value="GRAM_POS_ANCHORING"/>
    <property type="match status" value="1"/>
</dbReference>
<evidence type="ECO:0000256" key="4">
    <source>
        <dbReference type="ARBA" id="ARBA00023088"/>
    </source>
</evidence>
<feature type="domain" description="Gram-positive cocci surface proteins LPxTG" evidence="6">
    <location>
        <begin position="1784"/>
        <end position="1817"/>
    </location>
</feature>
<feature type="compositionally biased region" description="Polar residues" evidence="5">
    <location>
        <begin position="10"/>
        <end position="23"/>
    </location>
</feature>
<evidence type="ECO:0000259" key="6">
    <source>
        <dbReference type="PROSITE" id="PS50847"/>
    </source>
</evidence>
<keyword evidence="1" id="KW-0134">Cell wall</keyword>
<name>A0ABW4CRB6_9LACO</name>
<dbReference type="EMBL" id="JBHTOG010000029">
    <property type="protein sequence ID" value="MFD1432221.1"/>
    <property type="molecule type" value="Genomic_DNA"/>
</dbReference>
<evidence type="ECO:0000256" key="1">
    <source>
        <dbReference type="ARBA" id="ARBA00022512"/>
    </source>
</evidence>
<feature type="compositionally biased region" description="Polar residues" evidence="5">
    <location>
        <begin position="1470"/>
        <end position="1482"/>
    </location>
</feature>
<reference evidence="8" key="1">
    <citation type="journal article" date="2019" name="Int. J. Syst. Evol. Microbiol.">
        <title>The Global Catalogue of Microorganisms (GCM) 10K type strain sequencing project: providing services to taxonomists for standard genome sequencing and annotation.</title>
        <authorList>
            <consortium name="The Broad Institute Genomics Platform"/>
            <consortium name="The Broad Institute Genome Sequencing Center for Infectious Disease"/>
            <person name="Wu L."/>
            <person name="Ma J."/>
        </authorList>
    </citation>
    <scope>NUCLEOTIDE SEQUENCE [LARGE SCALE GENOMIC DNA]</scope>
    <source>
        <strain evidence="8">CCM 8947</strain>
    </source>
</reference>
<gene>
    <name evidence="7" type="ORF">ACFQ47_05930</name>
</gene>
<dbReference type="InterPro" id="IPR019931">
    <property type="entry name" value="LPXTG_anchor"/>
</dbReference>
<evidence type="ECO:0000313" key="7">
    <source>
        <dbReference type="EMBL" id="MFD1432221.1"/>
    </source>
</evidence>
<keyword evidence="4" id="KW-0572">Peptidoglycan-anchor</keyword>
<feature type="region of interest" description="Disordered" evidence="5">
    <location>
        <begin position="1731"/>
        <end position="1786"/>
    </location>
</feature>
<dbReference type="Gene3D" id="3.10.20.320">
    <property type="entry name" value="Putative peptidoglycan bound protein (lpxtg motif)"/>
    <property type="match status" value="5"/>
</dbReference>
<sequence>MDDDAAGKTVGSSQPIDGVTTETVDWNTDDKPVGFALADGQEAAGSYTLTGADDQTVTVHLTHIITNSTKTTTRTIHYQINKADGTPVADQTEAPASVTQEITWKIVTDEATGESVATAQSAYAPVTSPTVAGYTADSAEVETLPQGSLPTAEVTNAADVTVAYTPDSQALTIEYVDDDLDGKVVATSDPIDGVTNETVSWNTTDKPAGYTLAAGQDAAGSYALTDAADQTVTVHLTHIITNSTITTTRTIHYQINKADGTPAADQSGAPTDATQEITWKIVTDKATGASFATAQSAYASVISPTVAGYTADTQTVGVLPQGALPLAEVANAEDVLVGYVPDGQTLTLTYVDDDLGGQTVLSSDPIDGATNETVSWNTDDKPAGYALIDGQDASGSYTYTAFNDQTVIIHLKHIITNSTKTTTRTIHYQINNADGTLATGQSKAPADSLQTIEWHVVTDQATGTSYATAQDGYAAVTSPTVAGYSTDASEVAPLREGNVPADEAQDVAVTVAYTPTDQTLAIEYVDDDEDGQIVGDAKAVAGVTDQVINWNTDDLPDGYALAAGQDRSGTYTFGADSNQTVKIHLTHIISTGTVTTHRTIDYQLNDATGAPAADQSKAPSEVIQTINWHVVTDKATGESVATALDAYDAVVSPDVEGYTPSAAAVAYSQPGTLPVALPGNAPTLTVVYTPITQHLTLNYVDDDAAGKKVGESTPYAGGTDTTVSWQTDDKPAGYVLAAGQAATGTYEFSAAADQTLTIHVKHLLTNSMATTTRTIHAVAGVGVDATTLPADIVQTIDWQIVTDHALGTSVATPQAIYAAQTLRPISLGNGETLIPDQTQIAQAVLTATTDLSTLSDATVAVTYSLAKIPTTDPQVKNSVPVDDDQTAQSYTVEFVTYDGTLVGTTTLIGNEGNHSTVEAPVGWSFAPGVDGNVELTDTPETPITKLVAAPAGQVPTDGTQAWFNDENADAPSAEVYTVNFVTYDGTIVGTETFDGNEGDLHQVVAPAGWVFAPGVDGNVELTDTPETPITKLVAAPAGQVPTDGTQAWLNDENADAPSAEVYTVNFVTSDGTIVGTTTLNGNEGNHFMVDAPAGWSFAPGVDGNVELTDTPETPITKLVAEPKGVETADNPQVWIKEENDEPAVSAGHYTLNFVTYDGTIVGTETFDGNAGDLHQVVAPTGWVFAPGVDGDVELTDTPETPITKLVSEPKGVETTDNPQAWVNDVNEDAPSAEAYTVNFVTYDGTIVGTTTLNGNEGNHFMVDAPEGWSFAPGVDGDVELTDTPETPITKLVAEPKGVETTDNPQAWVNDVNEDAPSAEVYTVNFVTYDGTIVGTMTVNGNEGNHFTVDAPAGWTFAPGVDGDVELTDTPETPITKLVAEPKGVETTDNPQAWTNDVNEDAPSAEAYTVNFVTYDGTVVGTATLNGNEGNHFMVDVPAGWRFAPGVDGDVELTDTPETPITKLVSEPKGQDTTNNPQAWTNDVNEDAPSAEAYTVNFVTYDGTIVGTTTLNGNEGNHFTVDVPVGWRFAPGVDGDVELTDTPETPITKLVAEPKGVETTDNPQAWTKEENGEPTTAETYTINFVTYDGMIVGTRTLNGNAGNHFTVTAPNGWTFAPGVDGDVALTDTPDTAITKLVAEPAGQEKTTNPQVKTQVPTTDVPTANRYTITFVNEDGDVVDSMTLDGNAGTMRTVTAPAGWHFAPGTDGNVTLTDTPEEVIALEVVADSIGDQPMTDDAAVENGPSLPLTGGAGTGEATGKAAAPTSGQTAGTSASQSSQNAASKTLPQTGDSHNSLLAVLGVSLLSVLALAGWRRKRED</sequence>
<organism evidence="7 8">
    <name type="scientific">Lacticaseibacillus yichunensis</name>
    <dbReference type="NCBI Taxonomy" id="2486015"/>
    <lineage>
        <taxon>Bacteria</taxon>
        <taxon>Bacillati</taxon>
        <taxon>Bacillota</taxon>
        <taxon>Bacilli</taxon>
        <taxon>Lactobacillales</taxon>
        <taxon>Lactobacillaceae</taxon>
        <taxon>Lacticaseibacillus</taxon>
    </lineage>
</organism>
<evidence type="ECO:0000256" key="5">
    <source>
        <dbReference type="SAM" id="MobiDB-lite"/>
    </source>
</evidence>
<evidence type="ECO:0000256" key="2">
    <source>
        <dbReference type="ARBA" id="ARBA00022525"/>
    </source>
</evidence>
<keyword evidence="3" id="KW-0732">Signal</keyword>
<protein>
    <submittedName>
        <fullName evidence="7">LPXTG cell wall anchor domain-containing protein</fullName>
    </submittedName>
</protein>
<accession>A0ABW4CRB6</accession>
<feature type="region of interest" description="Disordered" evidence="5">
    <location>
        <begin position="1"/>
        <end position="23"/>
    </location>
</feature>
<keyword evidence="8" id="KW-1185">Reference proteome</keyword>
<dbReference type="Proteomes" id="UP001597192">
    <property type="component" value="Unassembled WGS sequence"/>
</dbReference>
<evidence type="ECO:0000313" key="8">
    <source>
        <dbReference type="Proteomes" id="UP001597192"/>
    </source>
</evidence>
<proteinExistence type="predicted"/>
<evidence type="ECO:0000256" key="3">
    <source>
        <dbReference type="ARBA" id="ARBA00022729"/>
    </source>
</evidence>
<feature type="region of interest" description="Disordered" evidence="5">
    <location>
        <begin position="1464"/>
        <end position="1483"/>
    </location>
</feature>
<dbReference type="InterPro" id="IPR041495">
    <property type="entry name" value="Mub_B2"/>
</dbReference>